<name>A0A934UZ19_9PROT</name>
<evidence type="ECO:0008006" key="3">
    <source>
        <dbReference type="Google" id="ProtNLM"/>
    </source>
</evidence>
<dbReference type="AlphaFoldDB" id="A0A934UZ19"/>
<gene>
    <name evidence="1" type="ORF">CKO21_05150</name>
</gene>
<comment type="caution">
    <text evidence="1">The sequence shown here is derived from an EMBL/GenBank/DDBJ whole genome shotgun (WGS) entry which is preliminary data.</text>
</comment>
<accession>A0A934UZ19</accession>
<sequence>MAQRDAKVATKVDIEAVERLVGVVLLEQHEDWAVTRCYMPVETLRALCQPEDIDTLPALAAE</sequence>
<proteinExistence type="predicted"/>
<dbReference type="EMBL" id="NRRE01000017">
    <property type="protein sequence ID" value="MBK1696627.1"/>
    <property type="molecule type" value="Genomic_DNA"/>
</dbReference>
<dbReference type="Proteomes" id="UP000778970">
    <property type="component" value="Unassembled WGS sequence"/>
</dbReference>
<evidence type="ECO:0000313" key="1">
    <source>
        <dbReference type="EMBL" id="MBK1696627.1"/>
    </source>
</evidence>
<protein>
    <recommendedName>
        <fullName evidence="3">Transposase, Mutator family</fullName>
    </recommendedName>
</protein>
<keyword evidence="2" id="KW-1185">Reference proteome</keyword>
<reference evidence="1" key="1">
    <citation type="submission" date="2017-08" db="EMBL/GenBank/DDBJ databases">
        <authorList>
            <person name="Imhoff J.F."/>
            <person name="Rahn T."/>
            <person name="Kuenzel S."/>
            <person name="Neulinger S.C."/>
        </authorList>
    </citation>
    <scope>NUCLEOTIDE SEQUENCE</scope>
    <source>
        <strain evidence="1">DSM 9154</strain>
    </source>
</reference>
<organism evidence="1 2">
    <name type="scientific">Rhodovibrio salinarum</name>
    <dbReference type="NCBI Taxonomy" id="1087"/>
    <lineage>
        <taxon>Bacteria</taxon>
        <taxon>Pseudomonadati</taxon>
        <taxon>Pseudomonadota</taxon>
        <taxon>Alphaproteobacteria</taxon>
        <taxon>Rhodospirillales</taxon>
        <taxon>Rhodovibrionaceae</taxon>
        <taxon>Rhodovibrio</taxon>
    </lineage>
</organism>
<evidence type="ECO:0000313" key="2">
    <source>
        <dbReference type="Proteomes" id="UP000778970"/>
    </source>
</evidence>
<reference evidence="1" key="2">
    <citation type="journal article" date="2020" name="Microorganisms">
        <title>Osmotic Adaptation and Compatible Solute Biosynthesis of Phototrophic Bacteria as Revealed from Genome Analyses.</title>
        <authorList>
            <person name="Imhoff J.F."/>
            <person name="Rahn T."/>
            <person name="Kunzel S."/>
            <person name="Keller A."/>
            <person name="Neulinger S.C."/>
        </authorList>
    </citation>
    <scope>NUCLEOTIDE SEQUENCE</scope>
    <source>
        <strain evidence="1">DSM 9154</strain>
    </source>
</reference>